<dbReference type="InterPro" id="IPR002871">
    <property type="entry name" value="NIF_FeS_clus_asmbl_NifU_N"/>
</dbReference>
<accession>A0A160TY32</accession>
<dbReference type="CDD" id="cd06664">
    <property type="entry name" value="IscU_like"/>
    <property type="match status" value="1"/>
</dbReference>
<reference evidence="2" key="1">
    <citation type="submission" date="2015-10" db="EMBL/GenBank/DDBJ databases">
        <authorList>
            <person name="Gilbert D.G."/>
        </authorList>
    </citation>
    <scope>NUCLEOTIDE SEQUENCE</scope>
</reference>
<organism evidence="2">
    <name type="scientific">hydrothermal vent metagenome</name>
    <dbReference type="NCBI Taxonomy" id="652676"/>
    <lineage>
        <taxon>unclassified sequences</taxon>
        <taxon>metagenomes</taxon>
        <taxon>ecological metagenomes</taxon>
    </lineage>
</organism>
<proteinExistence type="predicted"/>
<dbReference type="GO" id="GO:0051536">
    <property type="term" value="F:iron-sulfur cluster binding"/>
    <property type="evidence" value="ECO:0007669"/>
    <property type="project" value="InterPro"/>
</dbReference>
<dbReference type="GO" id="GO:0005506">
    <property type="term" value="F:iron ion binding"/>
    <property type="evidence" value="ECO:0007669"/>
    <property type="project" value="InterPro"/>
</dbReference>
<evidence type="ECO:0000313" key="2">
    <source>
        <dbReference type="EMBL" id="CUS56600.1"/>
    </source>
</evidence>
<evidence type="ECO:0000259" key="1">
    <source>
        <dbReference type="Pfam" id="PF01592"/>
    </source>
</evidence>
<gene>
    <name evidence="2" type="ORF">MGWOODY_Hyp2495</name>
</gene>
<protein>
    <submittedName>
        <fullName evidence="2">Iron-sulfur cluster assembly scaffold protein for SUF system, SufE2</fullName>
    </submittedName>
</protein>
<sequence>MFGPRPERPVFNARHAFAACLAFAPESGGIFCHHASALRRAPAKAMFQAMSELYHNRVLELAADIQHVGDLTDPDGSVLKVSRVCGSTVKVDLKLDEAGARIMAIAVDPKACALGQAATSILAEHAIGATIEEVIAARDALKDMLKDNGPPPEGRFWELRHLEPVADYPPRHTSTLLAFEAAVAAIEEALASRGLARETAG</sequence>
<dbReference type="Gene3D" id="3.90.1010.10">
    <property type="match status" value="1"/>
</dbReference>
<dbReference type="Pfam" id="PF01592">
    <property type="entry name" value="NifU_N"/>
    <property type="match status" value="1"/>
</dbReference>
<name>A0A160TY32_9ZZZZ</name>
<dbReference type="SUPFAM" id="SSF82649">
    <property type="entry name" value="SufE/NifU"/>
    <property type="match status" value="1"/>
</dbReference>
<dbReference type="AlphaFoldDB" id="A0A160TY32"/>
<dbReference type="EMBL" id="CZQD01000028">
    <property type="protein sequence ID" value="CUS56600.1"/>
    <property type="molecule type" value="Genomic_DNA"/>
</dbReference>
<feature type="domain" description="NIF system FeS cluster assembly NifU N-terminal" evidence="1">
    <location>
        <begin position="54"/>
        <end position="146"/>
    </location>
</feature>
<dbReference type="GO" id="GO:0016226">
    <property type="term" value="P:iron-sulfur cluster assembly"/>
    <property type="evidence" value="ECO:0007669"/>
    <property type="project" value="InterPro"/>
</dbReference>
<dbReference type="PANTHER" id="PTHR10093">
    <property type="entry name" value="IRON-SULFUR CLUSTER ASSEMBLY ENZYME NIFU HOMOLOG"/>
    <property type="match status" value="1"/>
</dbReference>